<evidence type="ECO:0000256" key="1">
    <source>
        <dbReference type="SAM" id="MobiDB-lite"/>
    </source>
</evidence>
<reference evidence="2" key="1">
    <citation type="journal article" date="2021" name="Proc. Natl. Acad. Sci. U.S.A.">
        <title>A Catalog of Tens of Thousands of Viruses from Human Metagenomes Reveals Hidden Associations with Chronic Diseases.</title>
        <authorList>
            <person name="Tisza M.J."/>
            <person name="Buck C.B."/>
        </authorList>
    </citation>
    <scope>NUCLEOTIDE SEQUENCE</scope>
    <source>
        <strain evidence="2">CtRg81</strain>
    </source>
</reference>
<name>A0A8S5NHZ0_9CAUD</name>
<dbReference type="EMBL" id="BK015170">
    <property type="protein sequence ID" value="DAD93980.1"/>
    <property type="molecule type" value="Genomic_DNA"/>
</dbReference>
<evidence type="ECO:0000313" key="2">
    <source>
        <dbReference type="EMBL" id="DAD93980.1"/>
    </source>
</evidence>
<accession>A0A8S5NHZ0</accession>
<feature type="region of interest" description="Disordered" evidence="1">
    <location>
        <begin position="1"/>
        <end position="39"/>
    </location>
</feature>
<sequence>MAVITDAERKKQRNRELKREYYAKNKEKRVAQSKERYRKRREEELALRKDKTPILPQIPFSALFTDFFIDRNPKK</sequence>
<proteinExistence type="predicted"/>
<organism evidence="2">
    <name type="scientific">Siphoviridae sp. ctRg81</name>
    <dbReference type="NCBI Taxonomy" id="2826336"/>
    <lineage>
        <taxon>Viruses</taxon>
        <taxon>Duplodnaviria</taxon>
        <taxon>Heunggongvirae</taxon>
        <taxon>Uroviricota</taxon>
        <taxon>Caudoviricetes</taxon>
    </lineage>
</organism>
<protein>
    <submittedName>
        <fullName evidence="2">Uncharacterized protein</fullName>
    </submittedName>
</protein>